<feature type="transmembrane region" description="Helical" evidence="6">
    <location>
        <begin position="41"/>
        <end position="63"/>
    </location>
</feature>
<evidence type="ECO:0000256" key="5">
    <source>
        <dbReference type="ARBA" id="ARBA00023136"/>
    </source>
</evidence>
<dbReference type="InterPro" id="IPR005496">
    <property type="entry name" value="Integral_membrane_TerC"/>
</dbReference>
<evidence type="ECO:0000313" key="8">
    <source>
        <dbReference type="Proteomes" id="UP000005019"/>
    </source>
</evidence>
<dbReference type="PANTHER" id="PTHR30238:SF0">
    <property type="entry name" value="THYLAKOID MEMBRANE PROTEIN TERC, CHLOROPLASTIC"/>
    <property type="match status" value="1"/>
</dbReference>
<comment type="caution">
    <text evidence="7">The sequence shown here is derived from an EMBL/GenBank/DDBJ whole genome shotgun (WGS) entry which is preliminary data.</text>
</comment>
<dbReference type="EMBL" id="AFHG01000036">
    <property type="protein sequence ID" value="EGK72424.1"/>
    <property type="molecule type" value="Genomic_DNA"/>
</dbReference>
<organism evidence="7 8">
    <name type="scientific">Methyloversatilis universalis (strain ATCC BAA-1314 / DSM 25237 / JCM 13912 / CCUG 52030 / FAM5)</name>
    <dbReference type="NCBI Taxonomy" id="1000565"/>
    <lineage>
        <taxon>Bacteria</taxon>
        <taxon>Pseudomonadati</taxon>
        <taxon>Pseudomonadota</taxon>
        <taxon>Betaproteobacteria</taxon>
        <taxon>Nitrosomonadales</taxon>
        <taxon>Sterolibacteriaceae</taxon>
        <taxon>Methyloversatilis</taxon>
    </lineage>
</organism>
<dbReference type="OrthoDB" id="9783692at2"/>
<sequence>METVATGWMWAAFSAVVLGMLFIDLFLVGGGKKHVVSFREAGIWSLIWVSVAMLFAAFLWWTLDGQLGREAANERTLEFITGYLIEKSLAVDNVFVWLMLFSYFAIPAELQKRVLIYGVIGAIVMRAGMIFGGAWLIERFHWVLYLFGAFLLVTGIKMAWFADHAPDLEKNPVLRWLRGHMKVTPELEGERFFVLRDGVRYATPLFLVLVLVELSDVVFAVDSIPAIFAITTDPFIVLTSNVFAILGLRAMYFLLSGMADRFSLLKYGLAAVLIFIGMKMLLIDLVKIPIWLSLLVVASLIGGSVWLSLRRTAHAEHPAPKP</sequence>
<gene>
    <name evidence="7" type="ORF">METUNv1_01188</name>
</gene>
<keyword evidence="4 6" id="KW-1133">Transmembrane helix</keyword>
<dbReference type="Pfam" id="PF03741">
    <property type="entry name" value="TerC"/>
    <property type="match status" value="1"/>
</dbReference>
<protein>
    <submittedName>
        <fullName evidence="7">Inner membrane protein alx</fullName>
    </submittedName>
</protein>
<keyword evidence="8" id="KW-1185">Reference proteome</keyword>
<dbReference type="NCBIfam" id="TIGR03718">
    <property type="entry name" value="R_switched_Alx"/>
    <property type="match status" value="1"/>
</dbReference>
<accession>F5RAH5</accession>
<dbReference type="Proteomes" id="UP000005019">
    <property type="component" value="Unassembled WGS sequence"/>
</dbReference>
<dbReference type="InterPro" id="IPR022369">
    <property type="entry name" value="Integral_membrane_TerC_rswitch"/>
</dbReference>
<dbReference type="RefSeq" id="WP_008059755.1">
    <property type="nucleotide sequence ID" value="NZ_AFHG01000036.1"/>
</dbReference>
<name>F5RAH5_METUF</name>
<evidence type="ECO:0000256" key="6">
    <source>
        <dbReference type="SAM" id="Phobius"/>
    </source>
</evidence>
<feature type="transmembrane region" description="Helical" evidence="6">
    <location>
        <begin position="288"/>
        <end position="309"/>
    </location>
</feature>
<comment type="subcellular location">
    <subcellularLocation>
        <location evidence="1">Membrane</location>
        <topology evidence="1">Multi-pass membrane protein</topology>
    </subcellularLocation>
</comment>
<evidence type="ECO:0000256" key="2">
    <source>
        <dbReference type="ARBA" id="ARBA00007511"/>
    </source>
</evidence>
<feature type="transmembrane region" description="Helical" evidence="6">
    <location>
        <begin position="6"/>
        <end position="29"/>
    </location>
</feature>
<feature type="transmembrane region" description="Helical" evidence="6">
    <location>
        <begin position="83"/>
        <end position="105"/>
    </location>
</feature>
<evidence type="ECO:0000256" key="1">
    <source>
        <dbReference type="ARBA" id="ARBA00004141"/>
    </source>
</evidence>
<feature type="transmembrane region" description="Helical" evidence="6">
    <location>
        <begin position="114"/>
        <end position="136"/>
    </location>
</feature>
<proteinExistence type="inferred from homology"/>
<dbReference type="PANTHER" id="PTHR30238">
    <property type="entry name" value="MEMBRANE BOUND PREDICTED REDOX MODULATOR"/>
    <property type="match status" value="1"/>
</dbReference>
<keyword evidence="5 6" id="KW-0472">Membrane</keyword>
<feature type="transmembrane region" description="Helical" evidence="6">
    <location>
        <begin position="142"/>
        <end position="162"/>
    </location>
</feature>
<dbReference type="eggNOG" id="COG0861">
    <property type="taxonomic scope" value="Bacteria"/>
</dbReference>
<dbReference type="GO" id="GO:0016020">
    <property type="term" value="C:membrane"/>
    <property type="evidence" value="ECO:0007669"/>
    <property type="project" value="UniProtKB-SubCell"/>
</dbReference>
<reference evidence="7 8" key="1">
    <citation type="journal article" date="2011" name="J. Bacteriol.">
        <title>Genome sequence of Methyloversatilis universalis FAM5T, a methylotrophic representative of the order Rhodocyclales.</title>
        <authorList>
            <person name="Kittichotirat W."/>
            <person name="Good N.M."/>
            <person name="Hall R."/>
            <person name="Bringel F."/>
            <person name="Lajus A."/>
            <person name="Medigue C."/>
            <person name="Smalley N.E."/>
            <person name="Beck D."/>
            <person name="Bumgarner R."/>
            <person name="Vuilleumier S."/>
            <person name="Kalyuzhnaya M.G."/>
        </authorList>
    </citation>
    <scope>NUCLEOTIDE SEQUENCE [LARGE SCALE GENOMIC DNA]</scope>
    <source>
        <strain evidence="8">ATCC BAA-1314 / JCM 13912 / FAM5</strain>
    </source>
</reference>
<evidence type="ECO:0000313" key="7">
    <source>
        <dbReference type="EMBL" id="EGK72424.1"/>
    </source>
</evidence>
<comment type="similarity">
    <text evidence="2">Belongs to the TerC family.</text>
</comment>
<feature type="transmembrane region" description="Helical" evidence="6">
    <location>
        <begin position="264"/>
        <end position="282"/>
    </location>
</feature>
<feature type="transmembrane region" description="Helical" evidence="6">
    <location>
        <begin position="205"/>
        <end position="229"/>
    </location>
</feature>
<dbReference type="AlphaFoldDB" id="F5RAH5"/>
<feature type="transmembrane region" description="Helical" evidence="6">
    <location>
        <begin position="235"/>
        <end position="255"/>
    </location>
</feature>
<evidence type="ECO:0000256" key="4">
    <source>
        <dbReference type="ARBA" id="ARBA00022989"/>
    </source>
</evidence>
<keyword evidence="3 6" id="KW-0812">Transmembrane</keyword>
<evidence type="ECO:0000256" key="3">
    <source>
        <dbReference type="ARBA" id="ARBA00022692"/>
    </source>
</evidence>